<dbReference type="InterPro" id="IPR045063">
    <property type="entry name" value="Dynamin_N"/>
</dbReference>
<gene>
    <name evidence="3" type="ORF">NB063_14790</name>
</gene>
<protein>
    <submittedName>
        <fullName evidence="3">Dynamin family protein</fullName>
    </submittedName>
</protein>
<dbReference type="RefSeq" id="WP_250929507.1">
    <property type="nucleotide sequence ID" value="NZ_JAMQBK010000039.1"/>
</dbReference>
<dbReference type="Pfam" id="PF00350">
    <property type="entry name" value="Dynamin_N"/>
    <property type="match status" value="1"/>
</dbReference>
<keyword evidence="1" id="KW-1133">Transmembrane helix</keyword>
<evidence type="ECO:0000259" key="2">
    <source>
        <dbReference type="Pfam" id="PF00350"/>
    </source>
</evidence>
<dbReference type="SUPFAM" id="SSF52540">
    <property type="entry name" value="P-loop containing nucleoside triphosphate hydrolases"/>
    <property type="match status" value="1"/>
</dbReference>
<name>A0ABT0U5D6_9BACT</name>
<reference evidence="3 4" key="1">
    <citation type="journal article" date="2022" name="Syst. Appl. Microbiol.">
        <title>Rhodopirellula aestuarii sp. nov., a novel member of the genus Rhodopirellula isolated from brackish sediments collected in the Tagus River estuary, Portugal.</title>
        <authorList>
            <person name="Vitorino I.R."/>
            <person name="Klimek D."/>
            <person name="Calusinska M."/>
            <person name="Lobo-da-Cunha A."/>
            <person name="Vasconcelos V."/>
            <person name="Lage O.M."/>
        </authorList>
    </citation>
    <scope>NUCLEOTIDE SEQUENCE [LARGE SCALE GENOMIC DNA]</scope>
    <source>
        <strain evidence="3 4">ICT_H3.1</strain>
    </source>
</reference>
<evidence type="ECO:0000313" key="3">
    <source>
        <dbReference type="EMBL" id="MCM2371874.1"/>
    </source>
</evidence>
<dbReference type="PANTHER" id="PTHR43681">
    <property type="entry name" value="TRANSMEMBRANE GTPASE FZO"/>
    <property type="match status" value="1"/>
</dbReference>
<proteinExistence type="predicted"/>
<organism evidence="3 4">
    <name type="scientific">Aporhodopirellula aestuarii</name>
    <dbReference type="NCBI Taxonomy" id="2950107"/>
    <lineage>
        <taxon>Bacteria</taxon>
        <taxon>Pseudomonadati</taxon>
        <taxon>Planctomycetota</taxon>
        <taxon>Planctomycetia</taxon>
        <taxon>Pirellulales</taxon>
        <taxon>Pirellulaceae</taxon>
        <taxon>Aporhodopirellula</taxon>
    </lineage>
</organism>
<keyword evidence="4" id="KW-1185">Reference proteome</keyword>
<evidence type="ECO:0000256" key="1">
    <source>
        <dbReference type="SAM" id="Phobius"/>
    </source>
</evidence>
<feature type="transmembrane region" description="Helical" evidence="1">
    <location>
        <begin position="496"/>
        <end position="523"/>
    </location>
</feature>
<dbReference type="EMBL" id="JAMQBK010000039">
    <property type="protein sequence ID" value="MCM2371874.1"/>
    <property type="molecule type" value="Genomic_DNA"/>
</dbReference>
<feature type="domain" description="Dynamin N-terminal" evidence="2">
    <location>
        <begin position="58"/>
        <end position="225"/>
    </location>
</feature>
<dbReference type="Gene3D" id="3.40.50.300">
    <property type="entry name" value="P-loop containing nucleotide triphosphate hydrolases"/>
    <property type="match status" value="1"/>
</dbReference>
<keyword evidence="1" id="KW-0812">Transmembrane</keyword>
<dbReference type="InterPro" id="IPR027417">
    <property type="entry name" value="P-loop_NTPase"/>
</dbReference>
<evidence type="ECO:0000313" key="4">
    <source>
        <dbReference type="Proteomes" id="UP001202961"/>
    </source>
</evidence>
<dbReference type="Proteomes" id="UP001202961">
    <property type="component" value="Unassembled WGS sequence"/>
</dbReference>
<dbReference type="CDD" id="cd09912">
    <property type="entry name" value="DLP_2"/>
    <property type="match status" value="1"/>
</dbReference>
<accession>A0ABT0U5D6</accession>
<keyword evidence="1" id="KW-0472">Membrane</keyword>
<sequence>MNTSTTAQTSQPDSIDFRSVVNHVATSLVPFAEEYVNTSQLDDAIAGLKRLNCGVFRLVVMGEIKKGKSSFINAFLSEPELLPTDSDIATSIVFKILYGPKKQFKVFFFDDGETGQPVAPLVVQPDQLMDYGTEKGNPNNEKRVDFIAVELPNPLLQSGLVIVDTPGVGGLFKAHRDITWRFAPNADAILFVVDSVESVMSADEIAFLRDLTEKFAVKLLFVQTKIDAASEELWRGWEDRNKTILKSELGLTDDRIVYFPVSASTKNFADEEFDLEELEDSGYPPLMRFVAQTLLPSKERFLAAKAAVDWARIASKVSHEMDIRLSLASETTSGKIQEIETQRREAISKFNDWELNIFKPLVASTNETVGKISRDSLDELESLLQPSGNLLADFVSAYRGFTADEMQENLKMIQQDFMERCAEASKEVFDKFSSGFENAVGQAQKALNVKATGDVSGSGSSHSRDIQFRKVTTLDLSSTSVFESTRNIAFAGVAGYYLSSMVISAIFPPVGALSLVAAAFGLYGASETGRVMAENRNAQAFTKLRGILADQLSQVRRSVVRDFEDRADKCSKGLNGLFEAATSQMRADLQRDLDDAKAAAGRTHAESQEVVAKLRAEMMLVGKHLTELRRAFPTMKA</sequence>
<comment type="caution">
    <text evidence="3">The sequence shown here is derived from an EMBL/GenBank/DDBJ whole genome shotgun (WGS) entry which is preliminary data.</text>
</comment>
<dbReference type="PANTHER" id="PTHR43681:SF1">
    <property type="entry name" value="SARCALUMENIN"/>
    <property type="match status" value="1"/>
</dbReference>
<dbReference type="InterPro" id="IPR051943">
    <property type="entry name" value="TRAFAC_Dynamin-like_GTPase"/>
</dbReference>